<dbReference type="EMBL" id="JBHSBN010000018">
    <property type="protein sequence ID" value="MFC4108767.1"/>
    <property type="molecule type" value="Genomic_DNA"/>
</dbReference>
<gene>
    <name evidence="1" type="ORF">ACFOX0_22890</name>
</gene>
<organism evidence="1 2">
    <name type="scientific">Micromonospora zhanjiangensis</name>
    <dbReference type="NCBI Taxonomy" id="1522057"/>
    <lineage>
        <taxon>Bacteria</taxon>
        <taxon>Bacillati</taxon>
        <taxon>Actinomycetota</taxon>
        <taxon>Actinomycetes</taxon>
        <taxon>Micromonosporales</taxon>
        <taxon>Micromonosporaceae</taxon>
        <taxon>Micromonospora</taxon>
    </lineage>
</organism>
<dbReference type="RefSeq" id="WP_377549453.1">
    <property type="nucleotide sequence ID" value="NZ_JBHSBN010000018.1"/>
</dbReference>
<comment type="caution">
    <text evidence="1">The sequence shown here is derived from an EMBL/GenBank/DDBJ whole genome shotgun (WGS) entry which is preliminary data.</text>
</comment>
<protein>
    <submittedName>
        <fullName evidence="1">Uncharacterized protein</fullName>
    </submittedName>
</protein>
<keyword evidence="2" id="KW-1185">Reference proteome</keyword>
<evidence type="ECO:0000313" key="1">
    <source>
        <dbReference type="EMBL" id="MFC4108767.1"/>
    </source>
</evidence>
<reference evidence="2" key="1">
    <citation type="journal article" date="2019" name="Int. J. Syst. Evol. Microbiol.">
        <title>The Global Catalogue of Microorganisms (GCM) 10K type strain sequencing project: providing services to taxonomists for standard genome sequencing and annotation.</title>
        <authorList>
            <consortium name="The Broad Institute Genomics Platform"/>
            <consortium name="The Broad Institute Genome Sequencing Center for Infectious Disease"/>
            <person name="Wu L."/>
            <person name="Ma J."/>
        </authorList>
    </citation>
    <scope>NUCLEOTIDE SEQUENCE [LARGE SCALE GENOMIC DNA]</scope>
    <source>
        <strain evidence="2">2902at01</strain>
    </source>
</reference>
<proteinExistence type="predicted"/>
<name>A0ABV8KS83_9ACTN</name>
<evidence type="ECO:0000313" key="2">
    <source>
        <dbReference type="Proteomes" id="UP001595868"/>
    </source>
</evidence>
<sequence>MRNLPTPAHPPWCLRGPDCASSGGLHLSRLVSAAPLGTEVIQVGAARWRMDVGPATPEGVLLELSAGDHVERWPIGLAQAANLVPVLGGLLRLSTPAVAPAA</sequence>
<dbReference type="Proteomes" id="UP001595868">
    <property type="component" value="Unassembled WGS sequence"/>
</dbReference>
<accession>A0ABV8KS83</accession>